<comment type="similarity">
    <text evidence="1">Belongs to the phD/YefM antitoxin family.</text>
</comment>
<organism evidence="2 3">
    <name type="scientific">Xylanibacter ruminicola</name>
    <name type="common">Prevotella ruminicola</name>
    <dbReference type="NCBI Taxonomy" id="839"/>
    <lineage>
        <taxon>Bacteria</taxon>
        <taxon>Pseudomonadati</taxon>
        <taxon>Bacteroidota</taxon>
        <taxon>Bacteroidia</taxon>
        <taxon>Bacteroidales</taxon>
        <taxon>Prevotellaceae</taxon>
        <taxon>Xylanibacter</taxon>
    </lineage>
</organism>
<sequence length="84" mass="9789">MIALSFTDFRKNMASSFDRVDAGEFVFINRGNKKKYAIVLMDDDDLSITPKMAEKIEKARKEYQEGKTLKFESAKDAQKWMEEL</sequence>
<dbReference type="AlphaFoldDB" id="A0A1M6YNQ9"/>
<dbReference type="Gene3D" id="3.40.1620.10">
    <property type="entry name" value="YefM-like domain"/>
    <property type="match status" value="1"/>
</dbReference>
<gene>
    <name evidence="2" type="ORF">SAMN05216463_13015</name>
</gene>
<dbReference type="InterPro" id="IPR036165">
    <property type="entry name" value="YefM-like_sf"/>
</dbReference>
<dbReference type="EMBL" id="FRBD01000030">
    <property type="protein sequence ID" value="SHL19725.1"/>
    <property type="molecule type" value="Genomic_DNA"/>
</dbReference>
<dbReference type="RefSeq" id="WP_073211289.1">
    <property type="nucleotide sequence ID" value="NZ_FRBD01000030.1"/>
</dbReference>
<name>A0A1M6YNQ9_XYLRU</name>
<protein>
    <recommendedName>
        <fullName evidence="4">Antitoxin</fullName>
    </recommendedName>
</protein>
<dbReference type="OrthoDB" id="3035307at2"/>
<evidence type="ECO:0000313" key="3">
    <source>
        <dbReference type="Proteomes" id="UP000184130"/>
    </source>
</evidence>
<evidence type="ECO:0000313" key="2">
    <source>
        <dbReference type="EMBL" id="SHL19725.1"/>
    </source>
</evidence>
<proteinExistence type="inferred from homology"/>
<evidence type="ECO:0008006" key="4">
    <source>
        <dbReference type="Google" id="ProtNLM"/>
    </source>
</evidence>
<dbReference type="SUPFAM" id="SSF143120">
    <property type="entry name" value="YefM-like"/>
    <property type="match status" value="1"/>
</dbReference>
<dbReference type="Proteomes" id="UP000184130">
    <property type="component" value="Unassembled WGS sequence"/>
</dbReference>
<accession>A0A1M6YNQ9</accession>
<reference evidence="2 3" key="1">
    <citation type="submission" date="2016-11" db="EMBL/GenBank/DDBJ databases">
        <authorList>
            <person name="Jaros S."/>
            <person name="Januszkiewicz K."/>
            <person name="Wedrychowicz H."/>
        </authorList>
    </citation>
    <scope>NUCLEOTIDE SEQUENCE [LARGE SCALE GENOMIC DNA]</scope>
    <source>
        <strain evidence="2 3">KHT3</strain>
    </source>
</reference>
<evidence type="ECO:0000256" key="1">
    <source>
        <dbReference type="ARBA" id="ARBA00009981"/>
    </source>
</evidence>